<dbReference type="InterPro" id="IPR012337">
    <property type="entry name" value="RNaseH-like_sf"/>
</dbReference>
<reference evidence="2" key="1">
    <citation type="submission" date="2018-05" db="EMBL/GenBank/DDBJ databases">
        <title>Draft genome of Mucuna pruriens seed.</title>
        <authorList>
            <person name="Nnadi N.E."/>
            <person name="Vos R."/>
            <person name="Hasami M.H."/>
            <person name="Devisetty U.K."/>
            <person name="Aguiy J.C."/>
        </authorList>
    </citation>
    <scope>NUCLEOTIDE SEQUENCE [LARGE SCALE GENOMIC DNA]</scope>
    <source>
        <strain evidence="2">JCA_2017</strain>
    </source>
</reference>
<dbReference type="GO" id="GO:0003676">
    <property type="term" value="F:nucleic acid binding"/>
    <property type="evidence" value="ECO:0007669"/>
    <property type="project" value="InterPro"/>
</dbReference>
<dbReference type="AlphaFoldDB" id="A0A371F716"/>
<dbReference type="PANTHER" id="PTHR42648:SF28">
    <property type="entry name" value="TRANSPOSON-ENCODED PROTEIN WITH RIBONUCLEASE H-LIKE AND RETROVIRUS ZINC FINGER-LIKE DOMAINS"/>
    <property type="match status" value="1"/>
</dbReference>
<evidence type="ECO:0000259" key="1">
    <source>
        <dbReference type="Pfam" id="PF00665"/>
    </source>
</evidence>
<dbReference type="Pfam" id="PF00665">
    <property type="entry name" value="rve"/>
    <property type="match status" value="1"/>
</dbReference>
<dbReference type="PANTHER" id="PTHR42648">
    <property type="entry name" value="TRANSPOSASE, PUTATIVE-RELATED"/>
    <property type="match status" value="1"/>
</dbReference>
<dbReference type="GO" id="GO:0015074">
    <property type="term" value="P:DNA integration"/>
    <property type="evidence" value="ECO:0007669"/>
    <property type="project" value="InterPro"/>
</dbReference>
<dbReference type="SUPFAM" id="SSF53098">
    <property type="entry name" value="Ribonuclease H-like"/>
    <property type="match status" value="1"/>
</dbReference>
<dbReference type="STRING" id="157652.A0A371F716"/>
<organism evidence="2 3">
    <name type="scientific">Mucuna pruriens</name>
    <name type="common">Velvet bean</name>
    <name type="synonym">Dolichos pruriens</name>
    <dbReference type="NCBI Taxonomy" id="157652"/>
    <lineage>
        <taxon>Eukaryota</taxon>
        <taxon>Viridiplantae</taxon>
        <taxon>Streptophyta</taxon>
        <taxon>Embryophyta</taxon>
        <taxon>Tracheophyta</taxon>
        <taxon>Spermatophyta</taxon>
        <taxon>Magnoliopsida</taxon>
        <taxon>eudicotyledons</taxon>
        <taxon>Gunneridae</taxon>
        <taxon>Pentapetalae</taxon>
        <taxon>rosids</taxon>
        <taxon>fabids</taxon>
        <taxon>Fabales</taxon>
        <taxon>Fabaceae</taxon>
        <taxon>Papilionoideae</taxon>
        <taxon>50 kb inversion clade</taxon>
        <taxon>NPAAA clade</taxon>
        <taxon>indigoferoid/millettioid clade</taxon>
        <taxon>Phaseoleae</taxon>
        <taxon>Mucuna</taxon>
    </lineage>
</organism>
<comment type="caution">
    <text evidence="2">The sequence shown here is derived from an EMBL/GenBank/DDBJ whole genome shotgun (WGS) entry which is preliminary data.</text>
</comment>
<sequence>MVTSRKTAQKGRNRFISIQTIRRTEKFLYMRNRMKARIEDLEGFLYVLGCARNLVFVSKLDDLSFNLKIGDNVFSLFKDMYCYGSGTLSDSLYCFHLDAKFMESLVNVECVVGSKHCIKGKQTKQISKNSATRSNELLRLIHIDICGPFDGNKKYFITFVDDFSHYCYLYLLHEKSQSVDVLKVFIDEVQRQLDRKVKVVRSDRSGEFYGKYNEWTMSKSICKVP</sequence>
<gene>
    <name evidence="2" type="ORF">CR513_46201</name>
</gene>
<protein>
    <recommendedName>
        <fullName evidence="1">Integrase catalytic domain-containing protein</fullName>
    </recommendedName>
</protein>
<dbReference type="EMBL" id="QJKJ01010299">
    <property type="protein sequence ID" value="RDX74091.1"/>
    <property type="molecule type" value="Genomic_DNA"/>
</dbReference>
<evidence type="ECO:0000313" key="2">
    <source>
        <dbReference type="EMBL" id="RDX74091.1"/>
    </source>
</evidence>
<dbReference type="InterPro" id="IPR001584">
    <property type="entry name" value="Integrase_cat-core"/>
</dbReference>
<feature type="non-terminal residue" evidence="2">
    <location>
        <position position="1"/>
    </location>
</feature>
<dbReference type="OrthoDB" id="1935865at2759"/>
<dbReference type="InterPro" id="IPR039537">
    <property type="entry name" value="Retrotran_Ty1/copia-like"/>
</dbReference>
<keyword evidence="3" id="KW-1185">Reference proteome</keyword>
<feature type="domain" description="Integrase catalytic" evidence="1">
    <location>
        <begin position="139"/>
        <end position="219"/>
    </location>
</feature>
<evidence type="ECO:0000313" key="3">
    <source>
        <dbReference type="Proteomes" id="UP000257109"/>
    </source>
</evidence>
<proteinExistence type="predicted"/>
<dbReference type="InterPro" id="IPR036397">
    <property type="entry name" value="RNaseH_sf"/>
</dbReference>
<dbReference type="Proteomes" id="UP000257109">
    <property type="component" value="Unassembled WGS sequence"/>
</dbReference>
<name>A0A371F716_MUCPR</name>
<accession>A0A371F716</accession>
<dbReference type="Gene3D" id="3.30.420.10">
    <property type="entry name" value="Ribonuclease H-like superfamily/Ribonuclease H"/>
    <property type="match status" value="1"/>
</dbReference>